<proteinExistence type="predicted"/>
<dbReference type="EMBL" id="AP020914">
    <property type="protein sequence ID" value="BBN68792.1"/>
    <property type="molecule type" value="Genomic_DNA"/>
</dbReference>
<evidence type="ECO:0000256" key="1">
    <source>
        <dbReference type="SAM" id="MobiDB-lite"/>
    </source>
</evidence>
<sequence>FLLSCDHFDQPTSDSDFSQLRPPFQPIPVPNEPPHFLYQLCPSSASIRYCSSRKLSRNRPVPTVFLKIFGSSFSHFHPPFPSTRAVEVRGIHHRAIHSFRATKGDSAEF</sequence>
<feature type="non-terminal residue" evidence="2">
    <location>
        <position position="1"/>
    </location>
</feature>
<evidence type="ECO:0000313" key="2">
    <source>
        <dbReference type="EMBL" id="BBN68792.1"/>
    </source>
</evidence>
<feature type="non-terminal residue" evidence="2">
    <location>
        <position position="109"/>
    </location>
</feature>
<name>A0A5H2XP48_PRUDU</name>
<protein>
    <submittedName>
        <fullName evidence="2">Uncharacterized protein</fullName>
    </submittedName>
</protein>
<organism evidence="2">
    <name type="scientific">Prunus dulcis</name>
    <name type="common">Almond</name>
    <name type="synonym">Amygdalus dulcis</name>
    <dbReference type="NCBI Taxonomy" id="3755"/>
    <lineage>
        <taxon>Eukaryota</taxon>
        <taxon>Viridiplantae</taxon>
        <taxon>Streptophyta</taxon>
        <taxon>Embryophyta</taxon>
        <taxon>Tracheophyta</taxon>
        <taxon>Spermatophyta</taxon>
        <taxon>Magnoliopsida</taxon>
        <taxon>eudicotyledons</taxon>
        <taxon>Gunneridae</taxon>
        <taxon>Pentapetalae</taxon>
        <taxon>rosids</taxon>
        <taxon>fabids</taxon>
        <taxon>Rosales</taxon>
        <taxon>Rosaceae</taxon>
        <taxon>Amygdaloideae</taxon>
        <taxon>Amygdaleae</taxon>
        <taxon>Prunus</taxon>
    </lineage>
</organism>
<feature type="region of interest" description="Disordered" evidence="1">
    <location>
        <begin position="1"/>
        <end position="20"/>
    </location>
</feature>
<accession>A0A5H2XP48</accession>
<gene>
    <name evidence="2" type="ORF">Prudu_577S000300</name>
</gene>
<dbReference type="AlphaFoldDB" id="A0A5H2XP48"/>
<reference evidence="2" key="1">
    <citation type="journal article" date="2019" name="Science">
        <title>Mutation of a bHLH transcription factor allowed almond domestication.</title>
        <authorList>
            <person name="Sanchez-Perez R."/>
            <person name="Pavan S."/>
            <person name="Mazzeo R."/>
            <person name="Moldovan C."/>
            <person name="Aiese Cigliano R."/>
            <person name="Del Cueto J."/>
            <person name="Ricciardi F."/>
            <person name="Lotti C."/>
            <person name="Ricciardi L."/>
            <person name="Dicenta F."/>
            <person name="Lopez-Marques R.L."/>
            <person name="Lindberg Moller B."/>
        </authorList>
    </citation>
    <scope>NUCLEOTIDE SEQUENCE</scope>
</reference>